<keyword evidence="1" id="KW-0732">Signal</keyword>
<accession>A0A7W3IZI9</accession>
<dbReference type="Proteomes" id="UP000580910">
    <property type="component" value="Unassembled WGS sequence"/>
</dbReference>
<feature type="chain" id="PRO_5030858293" description="Metallo-peptidase family M12B Reprolysin-like" evidence="1">
    <location>
        <begin position="34"/>
        <end position="427"/>
    </location>
</feature>
<comment type="caution">
    <text evidence="2">The sequence shown here is derived from an EMBL/GenBank/DDBJ whole genome shotgun (WGS) entry which is preliminary data.</text>
</comment>
<proteinExistence type="predicted"/>
<dbReference type="SUPFAM" id="SSF55486">
    <property type="entry name" value="Metalloproteases ('zincins'), catalytic domain"/>
    <property type="match status" value="1"/>
</dbReference>
<keyword evidence="3" id="KW-1185">Reference proteome</keyword>
<gene>
    <name evidence="2" type="ORF">FB382_001788</name>
</gene>
<feature type="signal peptide" evidence="1">
    <location>
        <begin position="1"/>
        <end position="33"/>
    </location>
</feature>
<evidence type="ECO:0000313" key="3">
    <source>
        <dbReference type="Proteomes" id="UP000580910"/>
    </source>
</evidence>
<sequence length="427" mass="43861">MHTLGNRTSRLGLGALVAAVLSLAPLAPVVSSAGTATTRSGLTVLTDPVAPPAPAPSALGQSALVPLPAPLRDTFALDSRPGSSRTLFLKFTGGTVAGTAFNADFGLDSITARPWSITPPVDTNFSPTELAEIQRAWQVTAEDFAPFDVNVTTRTPAPDALDRSSDADASYGATVLVTQGGPLQAACRCGGLAYGNVFGAVGAAKDYAQPAFVFGSYSGEDIGEGVSHEAGHLFGLMHDGTATLAYYDGRAPWSPIMGSSFSQPVSQWSLGEYPGANNTQDDVAIIARSAPIRPDDHGDTAATATPLVPGTVVNGVITTRTDVDAFIFTASGPVTLTASTLAVKADLDVGLRITDAAGNTVATVDAPTTRDTRLKALGLGATWTATLPRTPATYVAYVDGVGTGSPTTPGRYSDYGSLGTYRLLLLR</sequence>
<organism evidence="2 3">
    <name type="scientific">Nocardioides ginsengisegetis</name>
    <dbReference type="NCBI Taxonomy" id="661491"/>
    <lineage>
        <taxon>Bacteria</taxon>
        <taxon>Bacillati</taxon>
        <taxon>Actinomycetota</taxon>
        <taxon>Actinomycetes</taxon>
        <taxon>Propionibacteriales</taxon>
        <taxon>Nocardioidaceae</taxon>
        <taxon>Nocardioides</taxon>
    </lineage>
</organism>
<dbReference type="RefSeq" id="WP_182538513.1">
    <property type="nucleotide sequence ID" value="NZ_JACGXA010000001.1"/>
</dbReference>
<dbReference type="AlphaFoldDB" id="A0A7W3IZI9"/>
<name>A0A7W3IZI9_9ACTN</name>
<evidence type="ECO:0000256" key="1">
    <source>
        <dbReference type="SAM" id="SignalP"/>
    </source>
</evidence>
<reference evidence="2 3" key="1">
    <citation type="submission" date="2020-07" db="EMBL/GenBank/DDBJ databases">
        <title>Sequencing the genomes of 1000 actinobacteria strains.</title>
        <authorList>
            <person name="Klenk H.-P."/>
        </authorList>
    </citation>
    <scope>NUCLEOTIDE SEQUENCE [LARGE SCALE GENOMIC DNA]</scope>
    <source>
        <strain evidence="2 3">DSM 21349</strain>
    </source>
</reference>
<evidence type="ECO:0000313" key="2">
    <source>
        <dbReference type="EMBL" id="MBA8803497.1"/>
    </source>
</evidence>
<protein>
    <recommendedName>
        <fullName evidence="4">Metallo-peptidase family M12B Reprolysin-like</fullName>
    </recommendedName>
</protein>
<evidence type="ECO:0008006" key="4">
    <source>
        <dbReference type="Google" id="ProtNLM"/>
    </source>
</evidence>
<dbReference type="Gene3D" id="2.60.120.380">
    <property type="match status" value="1"/>
</dbReference>
<dbReference type="EMBL" id="JACGXA010000001">
    <property type="protein sequence ID" value="MBA8803497.1"/>
    <property type="molecule type" value="Genomic_DNA"/>
</dbReference>